<feature type="domain" description="GATA-type" evidence="4">
    <location>
        <begin position="680"/>
        <end position="728"/>
    </location>
</feature>
<dbReference type="OrthoDB" id="515401at2759"/>
<feature type="compositionally biased region" description="Low complexity" evidence="2">
    <location>
        <begin position="452"/>
        <end position="461"/>
    </location>
</feature>
<evidence type="ECO:0000313" key="5">
    <source>
        <dbReference type="EMBL" id="KIM82030.1"/>
    </source>
</evidence>
<dbReference type="InterPro" id="IPR000719">
    <property type="entry name" value="Prot_kinase_dom"/>
</dbReference>
<dbReference type="PROSITE" id="PS50011">
    <property type="entry name" value="PROTEIN_KINASE_DOM"/>
    <property type="match status" value="1"/>
</dbReference>
<feature type="region of interest" description="Disordered" evidence="2">
    <location>
        <begin position="588"/>
        <end position="621"/>
    </location>
</feature>
<dbReference type="GO" id="GO:0008270">
    <property type="term" value="F:zinc ion binding"/>
    <property type="evidence" value="ECO:0007669"/>
    <property type="project" value="UniProtKB-KW"/>
</dbReference>
<dbReference type="SMART" id="SM00401">
    <property type="entry name" value="ZnF_GATA"/>
    <property type="match status" value="2"/>
</dbReference>
<organism evidence="5 6">
    <name type="scientific">Piloderma croceum (strain F 1598)</name>
    <dbReference type="NCBI Taxonomy" id="765440"/>
    <lineage>
        <taxon>Eukaryota</taxon>
        <taxon>Fungi</taxon>
        <taxon>Dikarya</taxon>
        <taxon>Basidiomycota</taxon>
        <taxon>Agaricomycotina</taxon>
        <taxon>Agaricomycetes</taxon>
        <taxon>Agaricomycetidae</taxon>
        <taxon>Atheliales</taxon>
        <taxon>Atheliaceae</taxon>
        <taxon>Piloderma</taxon>
    </lineage>
</organism>
<dbReference type="Gene3D" id="1.10.510.10">
    <property type="entry name" value="Transferase(Phosphotransferase) domain 1"/>
    <property type="match status" value="1"/>
</dbReference>
<dbReference type="CDD" id="cd00202">
    <property type="entry name" value="ZnF_GATA"/>
    <property type="match status" value="2"/>
</dbReference>
<dbReference type="Pfam" id="PF00320">
    <property type="entry name" value="GATA"/>
    <property type="match status" value="2"/>
</dbReference>
<dbReference type="GO" id="GO:0004674">
    <property type="term" value="F:protein serine/threonine kinase activity"/>
    <property type="evidence" value="ECO:0007669"/>
    <property type="project" value="TreeGrafter"/>
</dbReference>
<dbReference type="PRINTS" id="PR00619">
    <property type="entry name" value="GATAZNFINGER"/>
</dbReference>
<evidence type="ECO:0000313" key="6">
    <source>
        <dbReference type="Proteomes" id="UP000054166"/>
    </source>
</evidence>
<dbReference type="InterPro" id="IPR000679">
    <property type="entry name" value="Znf_GATA"/>
</dbReference>
<dbReference type="PANTHER" id="PTHR44329:SF214">
    <property type="entry name" value="PROTEIN KINASE DOMAIN-CONTAINING PROTEIN"/>
    <property type="match status" value="1"/>
</dbReference>
<dbReference type="PROSITE" id="PS00108">
    <property type="entry name" value="PROTEIN_KINASE_ST"/>
    <property type="match status" value="1"/>
</dbReference>
<evidence type="ECO:0000259" key="4">
    <source>
        <dbReference type="PROSITE" id="PS50114"/>
    </source>
</evidence>
<feature type="region of interest" description="Disordered" evidence="2">
    <location>
        <begin position="767"/>
        <end position="867"/>
    </location>
</feature>
<feature type="region of interest" description="Disordered" evidence="2">
    <location>
        <begin position="452"/>
        <end position="476"/>
    </location>
</feature>
<gene>
    <name evidence="5" type="ORF">PILCRDRAFT_88827</name>
</gene>
<dbReference type="GO" id="GO:0005524">
    <property type="term" value="F:ATP binding"/>
    <property type="evidence" value="ECO:0007669"/>
    <property type="project" value="InterPro"/>
</dbReference>
<proteinExistence type="predicted"/>
<evidence type="ECO:0000259" key="3">
    <source>
        <dbReference type="PROSITE" id="PS50011"/>
    </source>
</evidence>
<dbReference type="STRING" id="765440.A0A0C3FBF7"/>
<dbReference type="PROSITE" id="PS50114">
    <property type="entry name" value="GATA_ZN_FINGER_2"/>
    <property type="match status" value="2"/>
</dbReference>
<feature type="domain" description="GATA-type" evidence="4">
    <location>
        <begin position="738"/>
        <end position="787"/>
    </location>
</feature>
<feature type="compositionally biased region" description="Polar residues" evidence="2">
    <location>
        <begin position="829"/>
        <end position="844"/>
    </location>
</feature>
<evidence type="ECO:0000256" key="2">
    <source>
        <dbReference type="SAM" id="MobiDB-lite"/>
    </source>
</evidence>
<dbReference type="SMART" id="SM00220">
    <property type="entry name" value="S_TKc"/>
    <property type="match status" value="1"/>
</dbReference>
<keyword evidence="6" id="KW-1185">Reference proteome</keyword>
<dbReference type="InParanoid" id="A0A0C3FBF7"/>
<dbReference type="InterPro" id="IPR001245">
    <property type="entry name" value="Ser-Thr/Tyr_kinase_cat_dom"/>
</dbReference>
<dbReference type="SUPFAM" id="SSF57716">
    <property type="entry name" value="Glucocorticoid receptor-like (DNA-binding domain)"/>
    <property type="match status" value="2"/>
</dbReference>
<dbReference type="Pfam" id="PF07714">
    <property type="entry name" value="PK_Tyr_Ser-Thr"/>
    <property type="match status" value="1"/>
</dbReference>
<dbReference type="AlphaFoldDB" id="A0A0C3FBF7"/>
<feature type="compositionally biased region" description="Basic and acidic residues" evidence="2">
    <location>
        <begin position="591"/>
        <end position="602"/>
    </location>
</feature>
<dbReference type="Gene3D" id="3.30.50.10">
    <property type="entry name" value="Erythroid Transcription Factor GATA-1, subunit A"/>
    <property type="match status" value="2"/>
</dbReference>
<reference evidence="6" key="2">
    <citation type="submission" date="2015-01" db="EMBL/GenBank/DDBJ databases">
        <title>Evolutionary Origins and Diversification of the Mycorrhizal Mutualists.</title>
        <authorList>
            <consortium name="DOE Joint Genome Institute"/>
            <consortium name="Mycorrhizal Genomics Consortium"/>
            <person name="Kohler A."/>
            <person name="Kuo A."/>
            <person name="Nagy L.G."/>
            <person name="Floudas D."/>
            <person name="Copeland A."/>
            <person name="Barry K.W."/>
            <person name="Cichocki N."/>
            <person name="Veneault-Fourrey C."/>
            <person name="LaButti K."/>
            <person name="Lindquist E.A."/>
            <person name="Lipzen A."/>
            <person name="Lundell T."/>
            <person name="Morin E."/>
            <person name="Murat C."/>
            <person name="Riley R."/>
            <person name="Ohm R."/>
            <person name="Sun H."/>
            <person name="Tunlid A."/>
            <person name="Henrissat B."/>
            <person name="Grigoriev I.V."/>
            <person name="Hibbett D.S."/>
            <person name="Martin F."/>
        </authorList>
    </citation>
    <scope>NUCLEOTIDE SEQUENCE [LARGE SCALE GENOMIC DNA]</scope>
    <source>
        <strain evidence="6">F 1598</strain>
    </source>
</reference>
<feature type="compositionally biased region" description="Polar residues" evidence="2">
    <location>
        <begin position="792"/>
        <end position="805"/>
    </location>
</feature>
<dbReference type="GO" id="GO:0043565">
    <property type="term" value="F:sequence-specific DNA binding"/>
    <property type="evidence" value="ECO:0007669"/>
    <property type="project" value="InterPro"/>
</dbReference>
<sequence length="967" mass="106858">MTSNKPVSQVKSSYTQLFRRFKETLQEWNAWDIITMVENHQLIKDYLTNLFREHLQAHPSHPETTFNELLNLDVVGLCAHLTVIVTNDNKYTEVLARSGPGAQSLLDLLQALSRASGLYPECLVLKGVHMEAHPVAGGGYGDVFKGLLQGKQIAVKVLRIYQDSDLDKLLKEFSAEAVLWRQLSHPNVLPFYGVYHLEEATRRLCLTAPWMENGNIVDYLKLYPNTDCVRLALDTVQGLQYLHSLKPSIIHGDLKGLNVLVTSSRRACIADFGLATAKDSKTLIMSHNSTTKTKGTMRWQAPELLSPYETQDSSKASDVYGFACVCYEMFSGEVPFYEDPSDIRVVLSVMQGKRPPRPSHQLSGTRGLNDAIWQLVETCWAPDPTERPTAKHIVEQLSGLLNMIVDDRPVDDFNINFPSQMLYNHTGHPFYTLSAAAQNPLAPHHLSLGSAGSLDLTSSSSKDGPPGPNDSSKRHLRLSAGTMRKFEDIMNESDDHSIDLLHLSSLDKGRHENQNESATQRLRLSAGIMRKFEGAMSNAKPHTIKRMQFNFNVDAPEPATWNSAPVMTSTGHSAGGMDFVGYPVGGYEMAADDRDSNDKDIPTTRGPKPSASPADAPIDSQHSSLLFPSLLPPGVVNVDDSGPEISKPSSTMGGIAIGVETALQRQAGASKAPLIEGKAECSNCGTTHTPLWRRGLNDELNCNACGLYYKLHKHPRPKRVRSTHGEDRTQTASRPETVDAMAKCYNCNTVTTPLWRKDDGGNTICNAYKLHGTSRPKSMKSDVIRKRRRNGVSGSNAGSRGTSPGASVYTEGETMDGARSSKRRRMSTEPPSSAMSYSSYNEGHSSQTSLTSRSRQSSVEFSSDQYPSYDILRGSGNTFWRPPMAVTHESPQFIHPPMVPSEDSHVGYFHPPMLPQKEEENLFNRYLHPPMVPLEESSKGHMNNSLQTYTGNGSAQSDYFDAPMNQF</sequence>
<evidence type="ECO:0000256" key="1">
    <source>
        <dbReference type="PROSITE-ProRule" id="PRU00094"/>
    </source>
</evidence>
<dbReference type="InterPro" id="IPR011009">
    <property type="entry name" value="Kinase-like_dom_sf"/>
</dbReference>
<feature type="region of interest" description="Disordered" evidence="2">
    <location>
        <begin position="716"/>
        <end position="735"/>
    </location>
</feature>
<feature type="compositionally biased region" description="Low complexity" evidence="2">
    <location>
        <begin position="845"/>
        <end position="863"/>
    </location>
</feature>
<name>A0A0C3FBF7_PILCF</name>
<dbReference type="InterPro" id="IPR008271">
    <property type="entry name" value="Ser/Thr_kinase_AS"/>
</dbReference>
<dbReference type="InterPro" id="IPR051681">
    <property type="entry name" value="Ser/Thr_Kinases-Pseudokinases"/>
</dbReference>
<keyword evidence="1" id="KW-0479">Metal-binding</keyword>
<dbReference type="GO" id="GO:0006355">
    <property type="term" value="P:regulation of DNA-templated transcription"/>
    <property type="evidence" value="ECO:0007669"/>
    <property type="project" value="InterPro"/>
</dbReference>
<dbReference type="HOGENOM" id="CLU_306308_0_0_1"/>
<reference evidence="5 6" key="1">
    <citation type="submission" date="2014-04" db="EMBL/GenBank/DDBJ databases">
        <authorList>
            <consortium name="DOE Joint Genome Institute"/>
            <person name="Kuo A."/>
            <person name="Tarkka M."/>
            <person name="Buscot F."/>
            <person name="Kohler A."/>
            <person name="Nagy L.G."/>
            <person name="Floudas D."/>
            <person name="Copeland A."/>
            <person name="Barry K.W."/>
            <person name="Cichocki N."/>
            <person name="Veneault-Fourrey C."/>
            <person name="LaButti K."/>
            <person name="Lindquist E.A."/>
            <person name="Lipzen A."/>
            <person name="Lundell T."/>
            <person name="Morin E."/>
            <person name="Murat C."/>
            <person name="Sun H."/>
            <person name="Tunlid A."/>
            <person name="Henrissat B."/>
            <person name="Grigoriev I.V."/>
            <person name="Hibbett D.S."/>
            <person name="Martin F."/>
            <person name="Nordberg H.P."/>
            <person name="Cantor M.N."/>
            <person name="Hua S.X."/>
        </authorList>
    </citation>
    <scope>NUCLEOTIDE SEQUENCE [LARGE SCALE GENOMIC DNA]</scope>
    <source>
        <strain evidence="5 6">F 1598</strain>
    </source>
</reference>
<dbReference type="SUPFAM" id="SSF56112">
    <property type="entry name" value="Protein kinase-like (PK-like)"/>
    <property type="match status" value="1"/>
</dbReference>
<keyword evidence="1" id="KW-0863">Zinc-finger</keyword>
<dbReference type="EMBL" id="KN832996">
    <property type="protein sequence ID" value="KIM82030.1"/>
    <property type="molecule type" value="Genomic_DNA"/>
</dbReference>
<dbReference type="Proteomes" id="UP000054166">
    <property type="component" value="Unassembled WGS sequence"/>
</dbReference>
<dbReference type="PANTHER" id="PTHR44329">
    <property type="entry name" value="SERINE/THREONINE-PROTEIN KINASE TNNI3K-RELATED"/>
    <property type="match status" value="1"/>
</dbReference>
<feature type="domain" description="Protein kinase" evidence="3">
    <location>
        <begin position="129"/>
        <end position="401"/>
    </location>
</feature>
<dbReference type="InterPro" id="IPR013088">
    <property type="entry name" value="Znf_NHR/GATA"/>
</dbReference>
<evidence type="ECO:0008006" key="7">
    <source>
        <dbReference type="Google" id="ProtNLM"/>
    </source>
</evidence>
<accession>A0A0C3FBF7</accession>
<protein>
    <recommendedName>
        <fullName evidence="7">Protein kinase domain-containing protein</fullName>
    </recommendedName>
</protein>
<keyword evidence="1" id="KW-0862">Zinc</keyword>